<accession>A0A6J4RKB4</accession>
<evidence type="ECO:0000256" key="1">
    <source>
        <dbReference type="SAM" id="MobiDB-lite"/>
    </source>
</evidence>
<feature type="compositionally biased region" description="Low complexity" evidence="1">
    <location>
        <begin position="1"/>
        <end position="10"/>
    </location>
</feature>
<reference evidence="2" key="1">
    <citation type="submission" date="2020-02" db="EMBL/GenBank/DDBJ databases">
        <authorList>
            <person name="Meier V. D."/>
        </authorList>
    </citation>
    <scope>NUCLEOTIDE SEQUENCE</scope>
    <source>
        <strain evidence="2">AVDCRST_MAG69</strain>
    </source>
</reference>
<evidence type="ECO:0000313" key="2">
    <source>
        <dbReference type="EMBL" id="CAA9474912.1"/>
    </source>
</evidence>
<sequence>WSRGGRLRGTSTRRRPGTSADRHAATPRTRHLRRRVVAGTRLGRERRARRSIHGRARDGAPRDAASQRTTRTS</sequence>
<feature type="region of interest" description="Disordered" evidence="1">
    <location>
        <begin position="1"/>
        <end position="73"/>
    </location>
</feature>
<gene>
    <name evidence="2" type="ORF">AVDCRST_MAG69-355</name>
</gene>
<protein>
    <submittedName>
        <fullName evidence="2">Uncharacterized protein</fullName>
    </submittedName>
</protein>
<dbReference type="AlphaFoldDB" id="A0A6J4RKB4"/>
<name>A0A6J4RKB4_9ACTN</name>
<proteinExistence type="predicted"/>
<feature type="compositionally biased region" description="Basic residues" evidence="1">
    <location>
        <begin position="44"/>
        <end position="54"/>
    </location>
</feature>
<feature type="non-terminal residue" evidence="2">
    <location>
        <position position="73"/>
    </location>
</feature>
<organism evidence="2">
    <name type="scientific">uncultured Solirubrobacteraceae bacterium</name>
    <dbReference type="NCBI Taxonomy" id="1162706"/>
    <lineage>
        <taxon>Bacteria</taxon>
        <taxon>Bacillati</taxon>
        <taxon>Actinomycetota</taxon>
        <taxon>Thermoleophilia</taxon>
        <taxon>Solirubrobacterales</taxon>
        <taxon>Solirubrobacteraceae</taxon>
        <taxon>environmental samples</taxon>
    </lineage>
</organism>
<dbReference type="EMBL" id="CADCVP010000049">
    <property type="protein sequence ID" value="CAA9474912.1"/>
    <property type="molecule type" value="Genomic_DNA"/>
</dbReference>
<feature type="non-terminal residue" evidence="2">
    <location>
        <position position="1"/>
    </location>
</feature>